<keyword evidence="2" id="KW-1185">Reference proteome</keyword>
<dbReference type="EMBL" id="MU394355">
    <property type="protein sequence ID" value="KAI6083262.1"/>
    <property type="molecule type" value="Genomic_DNA"/>
</dbReference>
<sequence length="511" mass="57492">MYLLEIASDPARVLTILSILTVSWYVTSAVYSWYRLRHIPGPFLASFSYLWLAKLAFGGTQLEGYENATKKYGSLARVGPNDLLTDDPEIIKRLSSAKSHYWKSKWYSGFQFNPYHPAMFIIGDPAAHDQIKAQLMPGYSGRDIASVEPIVDMQINSFITLIRKKYITSPGVGGFRPLDLARVIPLFTLDVISKLALGQEFGCLETDSDRYHFYEAMEGDLPWLGLTTEVPWIREIVYSTLGLKLIGPKETDPKGLGKAMKLANDEVRRRFAPGADKDEKSILGSFIRRGLTQTECEVETLFMFVAGSDTTAAAIKITMLHILAVPRVYQRLKDEIAAAVREGRVSKVITNAEAKELPYLQAIVYEGLRIRPITTHRLSKEVPHGGDTIHGKFIPAGTSIGVNHYSMLHSKTVFGEDADVFRPERFLEVEATALTELQRHVELAFGYGRWMCAGKSVALMELNKIFFELLRHFDFQLVNPQKPMISRNHGLWIESELLVRVTEPAESTTVI</sequence>
<name>A0ACC0CSF7_9PEZI</name>
<proteinExistence type="predicted"/>
<comment type="caution">
    <text evidence="1">The sequence shown here is derived from an EMBL/GenBank/DDBJ whole genome shotgun (WGS) entry which is preliminary data.</text>
</comment>
<organism evidence="1 2">
    <name type="scientific">Hypoxylon rubiginosum</name>
    <dbReference type="NCBI Taxonomy" id="110542"/>
    <lineage>
        <taxon>Eukaryota</taxon>
        <taxon>Fungi</taxon>
        <taxon>Dikarya</taxon>
        <taxon>Ascomycota</taxon>
        <taxon>Pezizomycotina</taxon>
        <taxon>Sordariomycetes</taxon>
        <taxon>Xylariomycetidae</taxon>
        <taxon>Xylariales</taxon>
        <taxon>Hypoxylaceae</taxon>
        <taxon>Hypoxylon</taxon>
    </lineage>
</organism>
<evidence type="ECO:0000313" key="1">
    <source>
        <dbReference type="EMBL" id="KAI6083262.1"/>
    </source>
</evidence>
<evidence type="ECO:0000313" key="2">
    <source>
        <dbReference type="Proteomes" id="UP001497680"/>
    </source>
</evidence>
<dbReference type="Proteomes" id="UP001497680">
    <property type="component" value="Unassembled WGS sequence"/>
</dbReference>
<reference evidence="1 2" key="1">
    <citation type="journal article" date="2022" name="New Phytol.">
        <title>Ecological generalism drives hyperdiversity of secondary metabolite gene clusters in xylarialean endophytes.</title>
        <authorList>
            <person name="Franco M.E.E."/>
            <person name="Wisecaver J.H."/>
            <person name="Arnold A.E."/>
            <person name="Ju Y.M."/>
            <person name="Slot J.C."/>
            <person name="Ahrendt S."/>
            <person name="Moore L.P."/>
            <person name="Eastman K.E."/>
            <person name="Scott K."/>
            <person name="Konkel Z."/>
            <person name="Mondo S.J."/>
            <person name="Kuo A."/>
            <person name="Hayes R.D."/>
            <person name="Haridas S."/>
            <person name="Andreopoulos B."/>
            <person name="Riley R."/>
            <person name="LaButti K."/>
            <person name="Pangilinan J."/>
            <person name="Lipzen A."/>
            <person name="Amirebrahimi M."/>
            <person name="Yan J."/>
            <person name="Adam C."/>
            <person name="Keymanesh K."/>
            <person name="Ng V."/>
            <person name="Louie K."/>
            <person name="Northen T."/>
            <person name="Drula E."/>
            <person name="Henrissat B."/>
            <person name="Hsieh H.M."/>
            <person name="Youens-Clark K."/>
            <person name="Lutzoni F."/>
            <person name="Miadlikowska J."/>
            <person name="Eastwood D.C."/>
            <person name="Hamelin R.C."/>
            <person name="Grigoriev I.V."/>
            <person name="U'Ren J.M."/>
        </authorList>
    </citation>
    <scope>NUCLEOTIDE SEQUENCE [LARGE SCALE GENOMIC DNA]</scope>
    <source>
        <strain evidence="1 2">ER1909</strain>
    </source>
</reference>
<gene>
    <name evidence="1" type="ORF">F4821DRAFT_195334</name>
</gene>
<protein>
    <submittedName>
        <fullName evidence="1">Cytochrome P450</fullName>
    </submittedName>
</protein>
<accession>A0ACC0CSF7</accession>